<evidence type="ECO:0000259" key="1">
    <source>
        <dbReference type="Pfam" id="PF18199"/>
    </source>
</evidence>
<keyword evidence="2" id="KW-1185">Reference proteome</keyword>
<evidence type="ECO:0000313" key="3">
    <source>
        <dbReference type="RefSeq" id="XP_022306802.1"/>
    </source>
</evidence>
<dbReference type="Proteomes" id="UP000694844">
    <property type="component" value="Chromosome 9"/>
</dbReference>
<dbReference type="InterPro" id="IPR041228">
    <property type="entry name" value="Dynein_C"/>
</dbReference>
<dbReference type="OrthoDB" id="10251809at2759"/>
<sequence length="92" mass="10396">MTDLNFGEDIELDKGQLPTPENDVLFHGMFMDGFRWDEKEMVATDSIKGIMNSPLCMFNMEHKMDFLSDEADYIVPLQKTSARVGALSTTGE</sequence>
<dbReference type="KEGG" id="cvn:111113106"/>
<organism evidence="2 3">
    <name type="scientific">Crassostrea virginica</name>
    <name type="common">Eastern oyster</name>
    <dbReference type="NCBI Taxonomy" id="6565"/>
    <lineage>
        <taxon>Eukaryota</taxon>
        <taxon>Metazoa</taxon>
        <taxon>Spiralia</taxon>
        <taxon>Lophotrochozoa</taxon>
        <taxon>Mollusca</taxon>
        <taxon>Bivalvia</taxon>
        <taxon>Autobranchia</taxon>
        <taxon>Pteriomorphia</taxon>
        <taxon>Ostreida</taxon>
        <taxon>Ostreoidea</taxon>
        <taxon>Ostreidae</taxon>
        <taxon>Crassostrea</taxon>
    </lineage>
</organism>
<gene>
    <name evidence="3" type="primary">LOC111113106</name>
</gene>
<dbReference type="GeneID" id="111113106"/>
<proteinExistence type="predicted"/>
<dbReference type="AlphaFoldDB" id="A0A8B8BTW5"/>
<protein>
    <submittedName>
        <fullName evidence="3">Dynein heavy chain 6, axonemal-like</fullName>
    </submittedName>
</protein>
<accession>A0A8B8BTW5</accession>
<feature type="domain" description="Dynein heavy chain C-terminal" evidence="1">
    <location>
        <begin position="17"/>
        <end position="91"/>
    </location>
</feature>
<dbReference type="Pfam" id="PF18199">
    <property type="entry name" value="Dynein_C"/>
    <property type="match status" value="1"/>
</dbReference>
<dbReference type="Gene3D" id="3.10.490.20">
    <property type="match status" value="1"/>
</dbReference>
<name>A0A8B8BTW5_CRAVI</name>
<reference evidence="3" key="1">
    <citation type="submission" date="2025-08" db="UniProtKB">
        <authorList>
            <consortium name="RefSeq"/>
        </authorList>
    </citation>
    <scope>IDENTIFICATION</scope>
    <source>
        <tissue evidence="3">Whole sample</tissue>
    </source>
</reference>
<dbReference type="RefSeq" id="XP_022306802.1">
    <property type="nucleotide sequence ID" value="XM_022451094.1"/>
</dbReference>
<evidence type="ECO:0000313" key="2">
    <source>
        <dbReference type="Proteomes" id="UP000694844"/>
    </source>
</evidence>
<dbReference type="InterPro" id="IPR043160">
    <property type="entry name" value="Dynein_C_barrel"/>
</dbReference>